<dbReference type="RefSeq" id="WP_225274770.1">
    <property type="nucleotide sequence ID" value="NZ_CP084058.1"/>
</dbReference>
<feature type="coiled-coil region" evidence="1">
    <location>
        <begin position="55"/>
        <end position="103"/>
    </location>
</feature>
<dbReference type="InterPro" id="IPR058593">
    <property type="entry name" value="ARB_07466-like_C"/>
</dbReference>
<reference evidence="3" key="1">
    <citation type="submission" date="2016-04" db="EMBL/GenBank/DDBJ databases">
        <authorList>
            <person name="Evans L.H."/>
            <person name="Alamgir A."/>
            <person name="Owens N."/>
            <person name="Weber N.D."/>
            <person name="Virtaneva K."/>
            <person name="Barbian K."/>
            <person name="Babar A."/>
            <person name="Rosenke K."/>
        </authorList>
    </citation>
    <scope>NUCLEOTIDE SEQUENCE</scope>
    <source>
        <strain evidence="3">Nono1</strain>
    </source>
</reference>
<proteinExistence type="predicted"/>
<dbReference type="AlphaFoldDB" id="A0A1M4E967"/>
<feature type="coiled-coil region" evidence="1">
    <location>
        <begin position="171"/>
        <end position="212"/>
    </location>
</feature>
<accession>A0A1M4E967</accession>
<dbReference type="Pfam" id="PF26571">
    <property type="entry name" value="VldE"/>
    <property type="match status" value="1"/>
</dbReference>
<evidence type="ECO:0000313" key="3">
    <source>
        <dbReference type="EMBL" id="SBO95386.1"/>
    </source>
</evidence>
<name>A0A1M4E967_9ACTN</name>
<organism evidence="3">
    <name type="scientific">Nonomuraea gerenzanensis</name>
    <dbReference type="NCBI Taxonomy" id="93944"/>
    <lineage>
        <taxon>Bacteria</taxon>
        <taxon>Bacillati</taxon>
        <taxon>Actinomycetota</taxon>
        <taxon>Actinomycetes</taxon>
        <taxon>Streptosporangiales</taxon>
        <taxon>Streptosporangiaceae</taxon>
        <taxon>Nonomuraea</taxon>
    </lineage>
</organism>
<dbReference type="Gene3D" id="6.10.250.3150">
    <property type="match status" value="1"/>
</dbReference>
<sequence>MAVASSAGRLHPARAAARATRRGCAAVIAAVIAVVLAAALLLAAAPARAEPKPSVKQLKKELATLQKDSDKLITEYYNSRIAHQQAEKSERAAKEKLAAAQEVYDHHSTELRAMAVARYIGGEPGAMALLAGDEDPSTVLGRMALTQHLIDQQEAMLRGYAEVRDARGRAEEEAAARTEELERTLGDLEERKKKAEKQIEKIKDRIDLLYTAPGIRRPDGTWVPQLPQGSDNITPRMALVKKLIQERFEVPFGIGCYREIQDGGEHPLGRACDFMLSRGGAFPSAAEQARGDQIAAWAIKNAKRLGIMYVIYKQRIWHVRTGAWRTMTDRGGTTANHYDHPHISVY</sequence>
<keyword evidence="1" id="KW-0175">Coiled coil</keyword>
<evidence type="ECO:0000256" key="1">
    <source>
        <dbReference type="SAM" id="Coils"/>
    </source>
</evidence>
<evidence type="ECO:0000259" key="2">
    <source>
        <dbReference type="Pfam" id="PF26571"/>
    </source>
</evidence>
<protein>
    <recommendedName>
        <fullName evidence="2">ARB-07466-like C-terminal domain-containing protein</fullName>
    </recommendedName>
</protein>
<gene>
    <name evidence="3" type="ORF">BN4615_P4902</name>
</gene>
<dbReference type="EMBL" id="LT559118">
    <property type="protein sequence ID" value="SBO95386.1"/>
    <property type="molecule type" value="Genomic_DNA"/>
</dbReference>
<feature type="domain" description="ARB-07466-like C-terminal" evidence="2">
    <location>
        <begin position="230"/>
        <end position="338"/>
    </location>
</feature>